<keyword evidence="3" id="KW-0378">Hydrolase</keyword>
<dbReference type="GO" id="GO:0046872">
    <property type="term" value="F:metal ion binding"/>
    <property type="evidence" value="ECO:0007669"/>
    <property type="project" value="UniProtKB-KW"/>
</dbReference>
<dbReference type="InterPro" id="IPR036663">
    <property type="entry name" value="Fumarylacetoacetase_C_sf"/>
</dbReference>
<dbReference type="STRING" id="857265.WG78_02735"/>
<proteinExistence type="predicted"/>
<dbReference type="GO" id="GO:0034545">
    <property type="term" value="F:fumarylpyruvate hydrolase activity"/>
    <property type="evidence" value="ECO:0007669"/>
    <property type="project" value="UniProtKB-EC"/>
</dbReference>
<comment type="caution">
    <text evidence="3">The sequence shown here is derived from an EMBL/GenBank/DDBJ whole genome shotgun (WGS) entry which is preliminary data.</text>
</comment>
<dbReference type="GO" id="GO:0018773">
    <property type="term" value="F:acetylpyruvate hydrolase activity"/>
    <property type="evidence" value="ECO:0007669"/>
    <property type="project" value="TreeGrafter"/>
</dbReference>
<gene>
    <name evidence="3" type="primary">nagK</name>
    <name evidence="3" type="ORF">WG78_02735</name>
</gene>
<evidence type="ECO:0000256" key="1">
    <source>
        <dbReference type="ARBA" id="ARBA00022723"/>
    </source>
</evidence>
<organism evidence="3 4">
    <name type="scientific">Amantichitinum ursilacus</name>
    <dbReference type="NCBI Taxonomy" id="857265"/>
    <lineage>
        <taxon>Bacteria</taxon>
        <taxon>Pseudomonadati</taxon>
        <taxon>Pseudomonadota</taxon>
        <taxon>Betaproteobacteria</taxon>
        <taxon>Neisseriales</taxon>
        <taxon>Chitinibacteraceae</taxon>
        <taxon>Amantichitinum</taxon>
    </lineage>
</organism>
<dbReference type="EMBL" id="LAQT01000002">
    <property type="protein sequence ID" value="KPC54457.1"/>
    <property type="molecule type" value="Genomic_DNA"/>
</dbReference>
<dbReference type="EC" id="3.7.1.20" evidence="3"/>
<keyword evidence="4" id="KW-1185">Reference proteome</keyword>
<keyword evidence="3" id="KW-0670">Pyruvate</keyword>
<feature type="domain" description="Fumarylacetoacetase-like C-terminal" evidence="2">
    <location>
        <begin position="16"/>
        <end position="206"/>
    </location>
</feature>
<dbReference type="Pfam" id="PF01557">
    <property type="entry name" value="FAA_hydrolase"/>
    <property type="match status" value="1"/>
</dbReference>
<protein>
    <submittedName>
        <fullName evidence="3">Fumarylpyruvate hydrolase</fullName>
        <ecNumber evidence="3">3.7.1.20</ecNumber>
    </submittedName>
</protein>
<dbReference type="PANTHER" id="PTHR11820">
    <property type="entry name" value="ACYLPYRUVASE"/>
    <property type="match status" value="1"/>
</dbReference>
<name>A0A0N0XM80_9NEIS</name>
<sequence length="216" mass="23198">MPQIQIADRTLTVANIFCVGRNYQAHAAEMGSSIGAEPMVFLKPNSAIVRPGTPLQLPAWSHEIHHETELVVAIGKSGRHIAREDAMQYVAGYALGLDLTARDVQAEAKKKGQPWTLAKGFAGAAVLGQFVPASAIPNPADVSFTLHINDALTQQAHTRDMAFDIPALIAWISDRFGLTEGDLIYTGTPEGVGPIVSGDQLMLQLGNVLHDHYQVA</sequence>
<accession>A0A0N0XM80</accession>
<reference evidence="3 4" key="1">
    <citation type="submission" date="2015-07" db="EMBL/GenBank/DDBJ databases">
        <title>Draft genome sequence of the Amantichitinum ursilacus IGB-41, a new chitin-degrading bacterium.</title>
        <authorList>
            <person name="Kirstahler P."/>
            <person name="Guenther M."/>
            <person name="Grumaz C."/>
            <person name="Rupp S."/>
            <person name="Zibek S."/>
            <person name="Sohn K."/>
        </authorList>
    </citation>
    <scope>NUCLEOTIDE SEQUENCE [LARGE SCALE GENOMIC DNA]</scope>
    <source>
        <strain evidence="3 4">IGB-41</strain>
    </source>
</reference>
<evidence type="ECO:0000313" key="4">
    <source>
        <dbReference type="Proteomes" id="UP000037939"/>
    </source>
</evidence>
<dbReference type="SUPFAM" id="SSF56529">
    <property type="entry name" value="FAH"/>
    <property type="match status" value="1"/>
</dbReference>
<dbReference type="OrthoDB" id="9805307at2"/>
<dbReference type="Gene3D" id="3.90.850.10">
    <property type="entry name" value="Fumarylacetoacetase-like, C-terminal domain"/>
    <property type="match status" value="1"/>
</dbReference>
<dbReference type="RefSeq" id="WP_053936254.1">
    <property type="nucleotide sequence ID" value="NZ_LAQT01000002.1"/>
</dbReference>
<keyword evidence="1" id="KW-0479">Metal-binding</keyword>
<dbReference type="AlphaFoldDB" id="A0A0N0XM80"/>
<dbReference type="Proteomes" id="UP000037939">
    <property type="component" value="Unassembled WGS sequence"/>
</dbReference>
<evidence type="ECO:0000313" key="3">
    <source>
        <dbReference type="EMBL" id="KPC54457.1"/>
    </source>
</evidence>
<evidence type="ECO:0000259" key="2">
    <source>
        <dbReference type="Pfam" id="PF01557"/>
    </source>
</evidence>
<dbReference type="InterPro" id="IPR011234">
    <property type="entry name" value="Fumarylacetoacetase-like_C"/>
</dbReference>
<dbReference type="PANTHER" id="PTHR11820:SF7">
    <property type="entry name" value="ACYLPYRUVASE FAHD1, MITOCHONDRIAL"/>
    <property type="match status" value="1"/>
</dbReference>